<keyword evidence="6" id="KW-0378">Hydrolase</keyword>
<proteinExistence type="inferred from homology"/>
<dbReference type="Gene3D" id="3.40.140.20">
    <property type="match status" value="2"/>
</dbReference>
<keyword evidence="7" id="KW-0511">Multifunctional enzyme</keyword>
<reference evidence="9 10" key="1">
    <citation type="journal article" date="2016" name="Nat. Commun.">
        <title>Thousands of microbial genomes shed light on interconnected biogeochemical processes in an aquifer system.</title>
        <authorList>
            <person name="Anantharaman K."/>
            <person name="Brown C.T."/>
            <person name="Hug L.A."/>
            <person name="Sharon I."/>
            <person name="Castelle C.J."/>
            <person name="Probst A.J."/>
            <person name="Thomas B.C."/>
            <person name="Singh A."/>
            <person name="Wilkins M.J."/>
            <person name="Karaoz U."/>
            <person name="Brodie E.L."/>
            <person name="Williams K.H."/>
            <person name="Hubbard S.S."/>
            <person name="Banfield J.F."/>
        </authorList>
    </citation>
    <scope>NUCLEOTIDE SEQUENCE [LARGE SCALE GENOMIC DNA]</scope>
</reference>
<dbReference type="InterPro" id="IPR016193">
    <property type="entry name" value="Cytidine_deaminase-like"/>
</dbReference>
<comment type="similarity">
    <text evidence="3">Belongs to the PurH family.</text>
</comment>
<feature type="domain" description="MGS-like" evidence="8">
    <location>
        <begin position="41"/>
        <end position="131"/>
    </location>
</feature>
<dbReference type="GO" id="GO:0003937">
    <property type="term" value="F:IMP cyclohydrolase activity"/>
    <property type="evidence" value="ECO:0007669"/>
    <property type="project" value="InterPro"/>
</dbReference>
<dbReference type="STRING" id="1798539.A2994_00920"/>
<dbReference type="PANTHER" id="PTHR11692:SF0">
    <property type="entry name" value="BIFUNCTIONAL PURINE BIOSYNTHESIS PROTEIN ATIC"/>
    <property type="match status" value="1"/>
</dbReference>
<keyword evidence="4" id="KW-0808">Transferase</keyword>
<evidence type="ECO:0000259" key="8">
    <source>
        <dbReference type="Pfam" id="PF02142"/>
    </source>
</evidence>
<comment type="caution">
    <text evidence="9">The sequence shown here is derived from an EMBL/GenBank/DDBJ whole genome shotgun (WGS) entry which is preliminary data.</text>
</comment>
<keyword evidence="5" id="KW-0658">Purine biosynthesis</keyword>
<name>A0A1F4PRA6_UNCK3</name>
<evidence type="ECO:0000256" key="4">
    <source>
        <dbReference type="ARBA" id="ARBA00022679"/>
    </source>
</evidence>
<dbReference type="GO" id="GO:0004643">
    <property type="term" value="F:phosphoribosylaminoimidazolecarboxamide formyltransferase activity"/>
    <property type="evidence" value="ECO:0007669"/>
    <property type="project" value="InterPro"/>
</dbReference>
<dbReference type="EMBL" id="METE01000002">
    <property type="protein sequence ID" value="OGB85572.1"/>
    <property type="molecule type" value="Genomic_DNA"/>
</dbReference>
<dbReference type="SUPFAM" id="SSF53927">
    <property type="entry name" value="Cytidine deaminase-like"/>
    <property type="match status" value="1"/>
</dbReference>
<gene>
    <name evidence="9" type="ORF">A2994_00920</name>
</gene>
<dbReference type="UniPathway" id="UPA00074">
    <property type="reaction ID" value="UER00133"/>
</dbReference>
<dbReference type="AlphaFoldDB" id="A0A1F4PRA6"/>
<dbReference type="SMART" id="SM00798">
    <property type="entry name" value="AICARFT_IMPCHas"/>
    <property type="match status" value="1"/>
</dbReference>
<dbReference type="PIRSF" id="PIRSF000414">
    <property type="entry name" value="AICARFT_IMPCHas"/>
    <property type="match status" value="1"/>
</dbReference>
<protein>
    <recommendedName>
        <fullName evidence="8">MGS-like domain-containing protein</fullName>
    </recommendedName>
</protein>
<dbReference type="Gene3D" id="3.40.50.1380">
    <property type="entry name" value="Methylglyoxal synthase-like domain"/>
    <property type="match status" value="1"/>
</dbReference>
<accession>A0A1F4PRA6</accession>
<evidence type="ECO:0000256" key="1">
    <source>
        <dbReference type="ARBA" id="ARBA00004844"/>
    </source>
</evidence>
<dbReference type="Pfam" id="PF01808">
    <property type="entry name" value="AICARFT_IMPCHas"/>
    <property type="match status" value="1"/>
</dbReference>
<dbReference type="InterPro" id="IPR036914">
    <property type="entry name" value="MGS-like_dom_sf"/>
</dbReference>
<evidence type="ECO:0000256" key="5">
    <source>
        <dbReference type="ARBA" id="ARBA00022755"/>
    </source>
</evidence>
<dbReference type="InterPro" id="IPR011607">
    <property type="entry name" value="MGS-like_dom"/>
</dbReference>
<evidence type="ECO:0000313" key="9">
    <source>
        <dbReference type="EMBL" id="OGB85572.1"/>
    </source>
</evidence>
<dbReference type="GO" id="GO:0005829">
    <property type="term" value="C:cytosol"/>
    <property type="evidence" value="ECO:0007669"/>
    <property type="project" value="TreeGrafter"/>
</dbReference>
<evidence type="ECO:0000256" key="7">
    <source>
        <dbReference type="ARBA" id="ARBA00023268"/>
    </source>
</evidence>
<dbReference type="SUPFAM" id="SSF52335">
    <property type="entry name" value="Methylglyoxal synthase-like"/>
    <property type="match status" value="1"/>
</dbReference>
<dbReference type="InterPro" id="IPR002695">
    <property type="entry name" value="PurH-like"/>
</dbReference>
<comment type="pathway">
    <text evidence="1">Purine metabolism; IMP biosynthesis via de novo pathway; IMP from 5-formamido-1-(5-phospho-D-ribosyl)imidazole-4-carboxamide: step 1/1.</text>
</comment>
<evidence type="ECO:0000256" key="3">
    <source>
        <dbReference type="ARBA" id="ARBA00007667"/>
    </source>
</evidence>
<comment type="pathway">
    <text evidence="2">Purine metabolism; IMP biosynthesis via de novo pathway; 5-formamido-1-(5-phospho-D-ribosyl)imidazole-4-carboxamide from 5-amino-1-(5-phospho-D-ribosyl)imidazole-4-carboxamide (10-formyl THF route): step 1/1.</text>
</comment>
<evidence type="ECO:0000313" key="10">
    <source>
        <dbReference type="Proteomes" id="UP000179010"/>
    </source>
</evidence>
<evidence type="ECO:0000256" key="6">
    <source>
        <dbReference type="ARBA" id="ARBA00022801"/>
    </source>
</evidence>
<dbReference type="PANTHER" id="PTHR11692">
    <property type="entry name" value="BIFUNCTIONAL PURINE BIOSYNTHESIS PROTEIN PURH"/>
    <property type="match status" value="1"/>
</dbReference>
<dbReference type="GO" id="GO:0006189">
    <property type="term" value="P:'de novo' IMP biosynthetic process"/>
    <property type="evidence" value="ECO:0007669"/>
    <property type="project" value="UniProtKB-UniPathway"/>
</dbReference>
<evidence type="ECO:0000256" key="2">
    <source>
        <dbReference type="ARBA" id="ARBA00004954"/>
    </source>
</evidence>
<dbReference type="Pfam" id="PF02142">
    <property type="entry name" value="MGS"/>
    <property type="match status" value="1"/>
</dbReference>
<organism evidence="9 10">
    <name type="scientific">candidate division Kazan bacterium RIFCSPLOWO2_01_FULL_48_13</name>
    <dbReference type="NCBI Taxonomy" id="1798539"/>
    <lineage>
        <taxon>Bacteria</taxon>
        <taxon>Bacteria division Kazan-3B-28</taxon>
    </lineage>
</organism>
<dbReference type="Proteomes" id="UP000179010">
    <property type="component" value="Unassembled WGS sequence"/>
</dbReference>
<dbReference type="InterPro" id="IPR024051">
    <property type="entry name" value="AICAR_Tfase_dup_dom_sf"/>
</dbReference>
<sequence length="557" mass="61082">MKYLDQTSQLPQGRLDLTHPIALVMLGAKDKTAAVARQIWRLAKAGWTLYATGGTAKFLAEKKVIVTDVAKLIGHQPAMDHRMASCSWETNSLLISDQNNPQHAAHLIDQLGYYPIQLLICTVYGLHDEMRNPKSTWQSRLELTDFGGPAAIRAAAKGRRAIVWRTDQLKPTIDRLLKGDMTTEWLEEVAAEAEQFIAHYCGLSAANISDGRLQTLCLERVRGLRRGENPYQTGAALMKNAFGHNDPLALDRFDIVGDTEPGWVNYTDVDRALNTLTTLAAVLEVNHRFSPPSYLGVVVKHGNPVGLTTAGTEEEALELTLTGNQRAAFGGILMVNFVLTKELAKKIIRGWLPDGESFRYLAGIVAPNMTLDAIDVLRGKEMKKQLLINPVLESIDLASLDTSPQYRPVRGGTLVRNGERYLLDLADKRLMVANDHLPTNDINLLIAWTACATSNSNTTSCAGNYQLVGNGVGQQDRVGSCQLAMAQAGDRARLSSVVTDSFFPKLDGPQVLVEHGVATVMNTTGSRADDEVAMYFKEHGMVHITIPDEIGRGFFGH</sequence>